<evidence type="ECO:0000313" key="2">
    <source>
        <dbReference type="Proteomes" id="UP000006794"/>
    </source>
</evidence>
<name>F8DDD8_HALXS</name>
<dbReference type="HOGENOM" id="CLU_2662472_0_0_2"/>
<gene>
    <name evidence="1" type="ordered locus">Halxa_0427</name>
</gene>
<dbReference type="EMBL" id="CP002840">
    <property type="protein sequence ID" value="AEH39028.1"/>
    <property type="molecule type" value="Genomic_DNA"/>
</dbReference>
<accession>F8DDD8</accession>
<protein>
    <submittedName>
        <fullName evidence="1">Uncharacterized protein</fullName>
    </submittedName>
</protein>
<sequence length="64" mass="6637">MGNEDEKRRAAAVCESCGTAHAVRLGSDGEIQPIGSELANSCTCGNGDLRILSADKTVLDDVDT</sequence>
<dbReference type="AlphaFoldDB" id="F8DDD8"/>
<dbReference type="KEGG" id="hxa:Halxa_0427"/>
<keyword evidence="1" id="KW-0614">Plasmid</keyword>
<organism evidence="1 2">
    <name type="scientific">Halopiger xanaduensis (strain DSM 18323 / JCM 14033 / SH-6)</name>
    <dbReference type="NCBI Taxonomy" id="797210"/>
    <lineage>
        <taxon>Archaea</taxon>
        <taxon>Methanobacteriati</taxon>
        <taxon>Methanobacteriota</taxon>
        <taxon>Stenosarchaea group</taxon>
        <taxon>Halobacteria</taxon>
        <taxon>Halobacteriales</taxon>
        <taxon>Natrialbaceae</taxon>
        <taxon>Halopiger</taxon>
    </lineage>
</organism>
<evidence type="ECO:0000313" key="1">
    <source>
        <dbReference type="EMBL" id="AEH39028.1"/>
    </source>
</evidence>
<keyword evidence="2" id="KW-1185">Reference proteome</keyword>
<dbReference type="Proteomes" id="UP000006794">
    <property type="component" value="Plasmid pHALXA01"/>
</dbReference>
<proteinExistence type="predicted"/>
<reference evidence="2" key="1">
    <citation type="journal article" date="2012" name="Stand. Genomic Sci.">
        <title>Complete genome sequence of Halopiger xanaduensis type strain (SH-6(T)).</title>
        <authorList>
            <person name="Anderson I."/>
            <person name="Tindall B.J."/>
            <person name="Rohde M."/>
            <person name="Lucas S."/>
            <person name="Han J."/>
            <person name="Lapidus A."/>
            <person name="Cheng J.F."/>
            <person name="Goodwin L."/>
            <person name="Pitluck S."/>
            <person name="Peters L."/>
            <person name="Pati A."/>
            <person name="Mikhailova N."/>
            <person name="Pagani I."/>
            <person name="Teshima H."/>
            <person name="Han C."/>
            <person name="Tapia R."/>
            <person name="Land M."/>
            <person name="Woyke T."/>
            <person name="Klenk H.P."/>
            <person name="Kyrpides N."/>
            <person name="Ivanova N."/>
        </authorList>
    </citation>
    <scope>NUCLEOTIDE SEQUENCE [LARGE SCALE GENOMIC DNA]</scope>
    <source>
        <strain evidence="2">DSM 18323 / JCM 14033 / SH-6</strain>
        <plasmid evidence="2">Plasmid pHALXA01</plasmid>
    </source>
</reference>
<geneLocation type="plasmid" evidence="1 2">
    <name>pHALXA01</name>
</geneLocation>